<evidence type="ECO:0000313" key="2">
    <source>
        <dbReference type="EMBL" id="ACB96578.1"/>
    </source>
</evidence>
<evidence type="ECO:0000313" key="3">
    <source>
        <dbReference type="Proteomes" id="UP000001695"/>
    </source>
</evidence>
<dbReference type="OrthoDB" id="8266309at2"/>
<keyword evidence="3" id="KW-1185">Reference proteome</keyword>
<accession>B2IBF2</accession>
<dbReference type="STRING" id="395963.Bind_3016"/>
<dbReference type="KEGG" id="bid:Bind_3016"/>
<name>B2IBF2_BEII9</name>
<organism evidence="2 3">
    <name type="scientific">Beijerinckia indica subsp. indica (strain ATCC 9039 / DSM 1715 / NCIMB 8712)</name>
    <dbReference type="NCBI Taxonomy" id="395963"/>
    <lineage>
        <taxon>Bacteria</taxon>
        <taxon>Pseudomonadati</taxon>
        <taxon>Pseudomonadota</taxon>
        <taxon>Alphaproteobacteria</taxon>
        <taxon>Hyphomicrobiales</taxon>
        <taxon>Beijerinckiaceae</taxon>
        <taxon>Beijerinckia</taxon>
    </lineage>
</organism>
<reference evidence="3" key="1">
    <citation type="submission" date="2008-03" db="EMBL/GenBank/DDBJ databases">
        <title>Complete sequence of chromosome of Beijerinckia indica subsp. indica ATCC 9039.</title>
        <authorList>
            <consortium name="US DOE Joint Genome Institute"/>
            <person name="Copeland A."/>
            <person name="Lucas S."/>
            <person name="Lapidus A."/>
            <person name="Glavina del Rio T."/>
            <person name="Dalin E."/>
            <person name="Tice H."/>
            <person name="Bruce D."/>
            <person name="Goodwin L."/>
            <person name="Pitluck S."/>
            <person name="LaButti K."/>
            <person name="Schmutz J."/>
            <person name="Larimer F."/>
            <person name="Land M."/>
            <person name="Hauser L."/>
            <person name="Kyrpides N."/>
            <person name="Mikhailova N."/>
            <person name="Dunfield P.F."/>
            <person name="Dedysh S.N."/>
            <person name="Liesack W."/>
            <person name="Saw J.H."/>
            <person name="Alam M."/>
            <person name="Chen Y."/>
            <person name="Murrell J.C."/>
            <person name="Richardson P."/>
        </authorList>
    </citation>
    <scope>NUCLEOTIDE SEQUENCE [LARGE SCALE GENOMIC DNA]</scope>
    <source>
        <strain evidence="3">ATCC 9039 / DSM 1715 / NCIMB 8712</strain>
    </source>
</reference>
<protein>
    <submittedName>
        <fullName evidence="2">Uncharacterized protein</fullName>
    </submittedName>
</protein>
<feature type="compositionally biased region" description="Basic and acidic residues" evidence="1">
    <location>
        <begin position="17"/>
        <end position="27"/>
    </location>
</feature>
<sequence>MAREQIQSPENLAQATEQKEAFPRDEYTMPAAGPHARRDLVNFDATPGCGILTALDAGQNGPEVDSGAG</sequence>
<evidence type="ECO:0000256" key="1">
    <source>
        <dbReference type="SAM" id="MobiDB-lite"/>
    </source>
</evidence>
<gene>
    <name evidence="2" type="ordered locus">Bind_3016</name>
</gene>
<dbReference type="Proteomes" id="UP000001695">
    <property type="component" value="Chromosome"/>
</dbReference>
<reference evidence="2 3" key="2">
    <citation type="journal article" date="2010" name="J. Bacteriol.">
        <title>Complete genome sequence of Beijerinckia indica subsp. indica.</title>
        <authorList>
            <person name="Tamas I."/>
            <person name="Dedysh S.N."/>
            <person name="Liesack W."/>
            <person name="Stott M.B."/>
            <person name="Alam M."/>
            <person name="Murrell J.C."/>
            <person name="Dunfield P.F."/>
        </authorList>
    </citation>
    <scope>NUCLEOTIDE SEQUENCE [LARGE SCALE GENOMIC DNA]</scope>
    <source>
        <strain evidence="3">ATCC 9039 / DSM 1715 / NCIMB 8712</strain>
    </source>
</reference>
<feature type="region of interest" description="Disordered" evidence="1">
    <location>
        <begin position="1"/>
        <end position="35"/>
    </location>
</feature>
<dbReference type="EMBL" id="CP001016">
    <property type="protein sequence ID" value="ACB96578.1"/>
    <property type="molecule type" value="Genomic_DNA"/>
</dbReference>
<dbReference type="HOGENOM" id="CLU_2767530_0_0_5"/>
<proteinExistence type="predicted"/>
<dbReference type="RefSeq" id="WP_012385927.1">
    <property type="nucleotide sequence ID" value="NC_010581.1"/>
</dbReference>
<feature type="compositionally biased region" description="Polar residues" evidence="1">
    <location>
        <begin position="1"/>
        <end position="16"/>
    </location>
</feature>
<dbReference type="AlphaFoldDB" id="B2IBF2"/>